<gene>
    <name evidence="2" type="ORF">N0K08_08555</name>
</gene>
<name>A0ABT2PN93_9BURK</name>
<dbReference type="Pfam" id="PF12200">
    <property type="entry name" value="DUF3597"/>
    <property type="match status" value="1"/>
</dbReference>
<feature type="domain" description="DUF3597" evidence="1">
    <location>
        <begin position="71"/>
        <end position="155"/>
    </location>
</feature>
<dbReference type="SUPFAM" id="SSF158634">
    <property type="entry name" value="RPA2825-like"/>
    <property type="match status" value="1"/>
</dbReference>
<organism evidence="2 3">
    <name type="scientific">Acidovorax bellezanensis</name>
    <dbReference type="NCBI Taxonomy" id="2976702"/>
    <lineage>
        <taxon>Bacteria</taxon>
        <taxon>Pseudomonadati</taxon>
        <taxon>Pseudomonadota</taxon>
        <taxon>Betaproteobacteria</taxon>
        <taxon>Burkholderiales</taxon>
        <taxon>Comamonadaceae</taxon>
        <taxon>Acidovorax</taxon>
    </lineage>
</organism>
<dbReference type="RefSeq" id="WP_261499792.1">
    <property type="nucleotide sequence ID" value="NZ_JAODYH010000004.1"/>
</dbReference>
<evidence type="ECO:0000259" key="1">
    <source>
        <dbReference type="Pfam" id="PF12200"/>
    </source>
</evidence>
<dbReference type="EMBL" id="JAODYH010000004">
    <property type="protein sequence ID" value="MCT9810682.1"/>
    <property type="molecule type" value="Genomic_DNA"/>
</dbReference>
<sequence>MNRDFTQKIDTVPSGSDVGLWVQTRNYPVGEVISVVVGEEVEGLSVGDRRFSGVVDSEGNVRMLVDTSARAEAMTEAQVREMLDALARKAPQKLHWATSVVDLLKLLGQDSSLAARQRVAAEGRYTGAMGDSATRNVWMHRHVMSQLAASGGKLPFTLR</sequence>
<reference evidence="2 3" key="1">
    <citation type="submission" date="2022-09" db="EMBL/GenBank/DDBJ databases">
        <title>Draft genome of isolate Be4.</title>
        <authorList>
            <person name="Sanchez-Castro I."/>
            <person name="Martinez-Rodriguez P."/>
            <person name="Descostes M."/>
            <person name="Merroun M."/>
        </authorList>
    </citation>
    <scope>NUCLEOTIDE SEQUENCE [LARGE SCALE GENOMIC DNA]</scope>
    <source>
        <strain evidence="2 3">Be4</strain>
    </source>
</reference>
<comment type="caution">
    <text evidence="2">The sequence shown here is derived from an EMBL/GenBank/DDBJ whole genome shotgun (WGS) entry which is preliminary data.</text>
</comment>
<protein>
    <submittedName>
        <fullName evidence="2">DUF3597 domain-containing protein</fullName>
    </submittedName>
</protein>
<dbReference type="InterPro" id="IPR022016">
    <property type="entry name" value="DUF3597"/>
</dbReference>
<evidence type="ECO:0000313" key="3">
    <source>
        <dbReference type="Proteomes" id="UP001525968"/>
    </source>
</evidence>
<dbReference type="Proteomes" id="UP001525968">
    <property type="component" value="Unassembled WGS sequence"/>
</dbReference>
<proteinExistence type="predicted"/>
<accession>A0ABT2PN93</accession>
<evidence type="ECO:0000313" key="2">
    <source>
        <dbReference type="EMBL" id="MCT9810682.1"/>
    </source>
</evidence>
<keyword evidence="3" id="KW-1185">Reference proteome</keyword>